<accession>A0A7G2BZN2</accession>
<dbReference type="GO" id="GO:0003723">
    <property type="term" value="F:RNA binding"/>
    <property type="evidence" value="ECO:0007669"/>
    <property type="project" value="TreeGrafter"/>
</dbReference>
<keyword evidence="5" id="KW-0648">Protein biosynthesis</keyword>
<evidence type="ECO:0000256" key="2">
    <source>
        <dbReference type="ARBA" id="ARBA00022540"/>
    </source>
</evidence>
<evidence type="ECO:0000256" key="4">
    <source>
        <dbReference type="ARBA" id="ARBA00022737"/>
    </source>
</evidence>
<evidence type="ECO:0000256" key="5">
    <source>
        <dbReference type="ARBA" id="ARBA00022917"/>
    </source>
</evidence>
<name>A0A7G2BZN2_9TRYP</name>
<keyword evidence="4" id="KW-0677">Repeat</keyword>
<dbReference type="SMART" id="SM00320">
    <property type="entry name" value="WD40"/>
    <property type="match status" value="4"/>
</dbReference>
<dbReference type="SUPFAM" id="SSF50998">
    <property type="entry name" value="Quinoprotein alcohol dehydrogenase-like"/>
    <property type="match status" value="1"/>
</dbReference>
<evidence type="ECO:0000256" key="3">
    <source>
        <dbReference type="ARBA" id="ARBA00022574"/>
    </source>
</evidence>
<feature type="repeat" description="WD" evidence="8">
    <location>
        <begin position="333"/>
        <end position="364"/>
    </location>
</feature>
<dbReference type="InterPro" id="IPR027525">
    <property type="entry name" value="eIF3i"/>
</dbReference>
<dbReference type="GO" id="GO:0002183">
    <property type="term" value="P:cytoplasmic translational initiation"/>
    <property type="evidence" value="ECO:0007669"/>
    <property type="project" value="TreeGrafter"/>
</dbReference>
<evidence type="ECO:0000313" key="9">
    <source>
        <dbReference type="EMBL" id="CAD2212920.1"/>
    </source>
</evidence>
<keyword evidence="3 8" id="KW-0853">WD repeat</keyword>
<evidence type="ECO:0000256" key="6">
    <source>
        <dbReference type="ARBA" id="ARBA00038394"/>
    </source>
</evidence>
<dbReference type="AlphaFoldDB" id="A0A7G2BZN2"/>
<dbReference type="GO" id="GO:0071541">
    <property type="term" value="C:eukaryotic translation initiation factor 3 complex, eIF3m"/>
    <property type="evidence" value="ECO:0007669"/>
    <property type="project" value="TreeGrafter"/>
</dbReference>
<protein>
    <recommendedName>
        <fullName evidence="7">Serine-threonine kinase receptor-associated protein</fullName>
    </recommendedName>
</protein>
<sequence>MTGDDKAKPSEAEMLLQEKDRHVVVRAHEIPLSAHNKAVTCIQFNHEGDLLLSSSKDTNCSACAWHTRNGELLGSFTTVGKGTRNYDSANGAIAVNRYSTMVATASTGEDVMLWSLQTGDNLAKISRPPVSMSSVAFSYGDDKLLTACKGRGMSKSAVLIYNLPFTPPKVGQDIEPVKTEFNPVVEHELESKEEKISWATWGPTNDSVYFAVGNTLRILDVETNTVVLSKEIHDAEGPGEGMINRFKFAPDYLTLATASTDGWAKLVDFRDLTVIQGYHSGEPVNDVSISPIADHVVLGGGLDAQMVTTQGGASTFDVKVFHKVRGTQLGQISKRHFGTITAMSLTPDGRGLASGAADGFIKLFRFDEKYDSAIGRVPIWSLKQAN</sequence>
<organism evidence="9 10">
    <name type="scientific">Angomonas deanei</name>
    <dbReference type="NCBI Taxonomy" id="59799"/>
    <lineage>
        <taxon>Eukaryota</taxon>
        <taxon>Discoba</taxon>
        <taxon>Euglenozoa</taxon>
        <taxon>Kinetoplastea</taxon>
        <taxon>Metakinetoplastina</taxon>
        <taxon>Trypanosomatida</taxon>
        <taxon>Trypanosomatidae</taxon>
        <taxon>Strigomonadinae</taxon>
        <taxon>Angomonas</taxon>
    </lineage>
</organism>
<dbReference type="PANTHER" id="PTHR19877">
    <property type="entry name" value="EUKARYOTIC TRANSLATION INITIATION FACTOR 3 SUBUNIT I"/>
    <property type="match status" value="1"/>
</dbReference>
<keyword evidence="1" id="KW-0963">Cytoplasm</keyword>
<dbReference type="PROSITE" id="PS50082">
    <property type="entry name" value="WD_REPEATS_2"/>
    <property type="match status" value="2"/>
</dbReference>
<keyword evidence="2" id="KW-0396">Initiation factor</keyword>
<reference evidence="9 10" key="1">
    <citation type="submission" date="2020-08" db="EMBL/GenBank/DDBJ databases">
        <authorList>
            <person name="Newling K."/>
            <person name="Davey J."/>
            <person name="Forrester S."/>
        </authorList>
    </citation>
    <scope>NUCLEOTIDE SEQUENCE [LARGE SCALE GENOMIC DNA]</scope>
    <source>
        <strain evidence="10">Crithidia deanei Carvalho (ATCC PRA-265)</strain>
    </source>
</reference>
<gene>
    <name evidence="9" type="ORF">ADEAN_000035600</name>
</gene>
<comment type="similarity">
    <text evidence="6">Belongs to the WD repeat STRAP family.</text>
</comment>
<evidence type="ECO:0000256" key="1">
    <source>
        <dbReference type="ARBA" id="ARBA00022490"/>
    </source>
</evidence>
<keyword evidence="10" id="KW-1185">Reference proteome</keyword>
<dbReference type="VEuPathDB" id="TriTrypDB:ADEAN_000035600"/>
<dbReference type="Pfam" id="PF24805">
    <property type="entry name" value="EIF3I"/>
    <property type="match status" value="1"/>
</dbReference>
<proteinExistence type="inferred from homology"/>
<dbReference type="InterPro" id="IPR001680">
    <property type="entry name" value="WD40_rpt"/>
</dbReference>
<dbReference type="InterPro" id="IPR015943">
    <property type="entry name" value="WD40/YVTN_repeat-like_dom_sf"/>
</dbReference>
<dbReference type="EMBL" id="LR877145">
    <property type="protein sequence ID" value="CAD2212920.1"/>
    <property type="molecule type" value="Genomic_DNA"/>
</dbReference>
<dbReference type="PANTHER" id="PTHR19877:SF1">
    <property type="entry name" value="EUKARYOTIC TRANSLATION INITIATION FACTOR 3 SUBUNIT I"/>
    <property type="match status" value="1"/>
</dbReference>
<feature type="repeat" description="WD" evidence="8">
    <location>
        <begin position="32"/>
        <end position="57"/>
    </location>
</feature>
<evidence type="ECO:0000256" key="8">
    <source>
        <dbReference type="PROSITE-ProRule" id="PRU00221"/>
    </source>
</evidence>
<dbReference type="GO" id="GO:0003743">
    <property type="term" value="F:translation initiation factor activity"/>
    <property type="evidence" value="ECO:0007669"/>
    <property type="project" value="UniProtKB-KW"/>
</dbReference>
<dbReference type="Gene3D" id="2.130.10.10">
    <property type="entry name" value="YVTN repeat-like/Quinoprotein amine dehydrogenase"/>
    <property type="match status" value="1"/>
</dbReference>
<evidence type="ECO:0000256" key="7">
    <source>
        <dbReference type="ARBA" id="ARBA00040390"/>
    </source>
</evidence>
<dbReference type="InterPro" id="IPR011047">
    <property type="entry name" value="Quinoprotein_ADH-like_sf"/>
</dbReference>
<evidence type="ECO:0000313" key="10">
    <source>
        <dbReference type="Proteomes" id="UP000515908"/>
    </source>
</evidence>
<dbReference type="Proteomes" id="UP000515908">
    <property type="component" value="Chromosome 01"/>
</dbReference>